<reference evidence="2" key="1">
    <citation type="submission" date="2021-02" db="EMBL/GenBank/DDBJ databases">
        <authorList>
            <person name="Dougan E. K."/>
            <person name="Rhodes N."/>
            <person name="Thang M."/>
            <person name="Chan C."/>
        </authorList>
    </citation>
    <scope>NUCLEOTIDE SEQUENCE</scope>
</reference>
<feature type="signal peptide" evidence="1">
    <location>
        <begin position="1"/>
        <end position="16"/>
    </location>
</feature>
<dbReference type="EMBL" id="CAJNNV010009311">
    <property type="protein sequence ID" value="CAE8597222.1"/>
    <property type="molecule type" value="Genomic_DNA"/>
</dbReference>
<protein>
    <submittedName>
        <fullName evidence="2">Uncharacterized protein</fullName>
    </submittedName>
</protein>
<evidence type="ECO:0000313" key="2">
    <source>
        <dbReference type="EMBL" id="CAE8597222.1"/>
    </source>
</evidence>
<sequence>MARMSLMARLLALGAGAALVSLGSSAGCFALGRLSQRGLATSSGTRSGLAGGVSFGVAPDERSMVVIRHAAKAAKGETIKHGDTVYIKVMTGKYIGEVDGTTKLEWVKARGAKKDKEHALTLEKVGDKEEPVKSGDTIMIVMPNGVHMDVL</sequence>
<feature type="non-terminal residue" evidence="2">
    <location>
        <position position="151"/>
    </location>
</feature>
<comment type="caution">
    <text evidence="2">The sequence shown here is derived from an EMBL/GenBank/DDBJ whole genome shotgun (WGS) entry which is preliminary data.</text>
</comment>
<name>A0A813E7Z3_POLGL</name>
<accession>A0A813E7Z3</accession>
<dbReference type="PROSITE" id="PS51257">
    <property type="entry name" value="PROKAR_LIPOPROTEIN"/>
    <property type="match status" value="1"/>
</dbReference>
<evidence type="ECO:0000256" key="1">
    <source>
        <dbReference type="SAM" id="SignalP"/>
    </source>
</evidence>
<organism evidence="2 3">
    <name type="scientific">Polarella glacialis</name>
    <name type="common">Dinoflagellate</name>
    <dbReference type="NCBI Taxonomy" id="89957"/>
    <lineage>
        <taxon>Eukaryota</taxon>
        <taxon>Sar</taxon>
        <taxon>Alveolata</taxon>
        <taxon>Dinophyceae</taxon>
        <taxon>Suessiales</taxon>
        <taxon>Suessiaceae</taxon>
        <taxon>Polarella</taxon>
    </lineage>
</organism>
<gene>
    <name evidence="2" type="ORF">PGLA1383_LOCUS15672</name>
</gene>
<feature type="chain" id="PRO_5032960353" evidence="1">
    <location>
        <begin position="17"/>
        <end position="151"/>
    </location>
</feature>
<dbReference type="Proteomes" id="UP000654075">
    <property type="component" value="Unassembled WGS sequence"/>
</dbReference>
<keyword evidence="3" id="KW-1185">Reference proteome</keyword>
<dbReference type="AlphaFoldDB" id="A0A813E7Z3"/>
<proteinExistence type="predicted"/>
<evidence type="ECO:0000313" key="3">
    <source>
        <dbReference type="Proteomes" id="UP000654075"/>
    </source>
</evidence>
<keyword evidence="1" id="KW-0732">Signal</keyword>